<comment type="caution">
    <text evidence="1">The sequence shown here is derived from an EMBL/GenBank/DDBJ whole genome shotgun (WGS) entry which is preliminary data.</text>
</comment>
<dbReference type="EMBL" id="RBXL01000001">
    <property type="protein sequence ID" value="RKT45454.1"/>
    <property type="molecule type" value="Genomic_DNA"/>
</dbReference>
<reference evidence="1 2" key="1">
    <citation type="submission" date="2018-10" db="EMBL/GenBank/DDBJ databases">
        <title>Genomic Encyclopedia of Archaeal and Bacterial Type Strains, Phase II (KMG-II): from individual species to whole genera.</title>
        <authorList>
            <person name="Goeker M."/>
        </authorList>
    </citation>
    <scope>NUCLEOTIDE SEQUENCE [LARGE SCALE GENOMIC DNA]</scope>
    <source>
        <strain evidence="1 2">DSM 235</strain>
    </source>
</reference>
<dbReference type="Proteomes" id="UP000274556">
    <property type="component" value="Unassembled WGS sequence"/>
</dbReference>
<keyword evidence="2" id="KW-1185">Reference proteome</keyword>
<dbReference type="RefSeq" id="WP_120797725.1">
    <property type="nucleotide sequence ID" value="NZ_RBXL01000001.1"/>
</dbReference>
<dbReference type="AlphaFoldDB" id="A0A495V842"/>
<evidence type="ECO:0000313" key="1">
    <source>
        <dbReference type="EMBL" id="RKT45454.1"/>
    </source>
</evidence>
<gene>
    <name evidence="1" type="ORF">BDD21_2910</name>
</gene>
<organism evidence="1 2">
    <name type="scientific">Thiocapsa rosea</name>
    <dbReference type="NCBI Taxonomy" id="69360"/>
    <lineage>
        <taxon>Bacteria</taxon>
        <taxon>Pseudomonadati</taxon>
        <taxon>Pseudomonadota</taxon>
        <taxon>Gammaproteobacteria</taxon>
        <taxon>Chromatiales</taxon>
        <taxon>Chromatiaceae</taxon>
        <taxon>Thiocapsa</taxon>
    </lineage>
</organism>
<evidence type="ECO:0000313" key="2">
    <source>
        <dbReference type="Proteomes" id="UP000274556"/>
    </source>
</evidence>
<sequence length="89" mass="10083">MTDDTAGFAAELIPTGYASWRFCIEVRCGIALTPEYVEERIRVLADPGQEETQRFARTYGRAHLDQILGWFRRAQAGLERDSMDGVSSR</sequence>
<accession>A0A495V842</accession>
<protein>
    <submittedName>
        <fullName evidence="1">Uncharacterized protein</fullName>
    </submittedName>
</protein>
<dbReference type="OrthoDB" id="285538at2"/>
<proteinExistence type="predicted"/>
<name>A0A495V842_9GAMM</name>